<dbReference type="PANTHER" id="PTHR44427">
    <property type="entry name" value="CARCINOEMBRYONIC ANTIGEN-RELATED CELL ADHESION MOLECULE 19"/>
    <property type="match status" value="1"/>
</dbReference>
<proteinExistence type="inferred from homology"/>
<evidence type="ECO:0000256" key="4">
    <source>
        <dbReference type="SAM" id="MobiDB-lite"/>
    </source>
</evidence>
<keyword evidence="7" id="KW-1185">Reference proteome</keyword>
<protein>
    <recommendedName>
        <fullName evidence="5">Ig-like domain-containing protein</fullName>
    </recommendedName>
</protein>
<evidence type="ECO:0000313" key="6">
    <source>
        <dbReference type="Ensembl" id="ENSHBUP00000028092.1"/>
    </source>
</evidence>
<dbReference type="SMART" id="SM00409">
    <property type="entry name" value="IG"/>
    <property type="match status" value="3"/>
</dbReference>
<dbReference type="InterPro" id="IPR003599">
    <property type="entry name" value="Ig_sub"/>
</dbReference>
<dbReference type="AlphaFoldDB" id="A0A3Q3CQD5"/>
<feature type="domain" description="Ig-like" evidence="5">
    <location>
        <begin position="114"/>
        <end position="188"/>
    </location>
</feature>
<dbReference type="SMART" id="SM00408">
    <property type="entry name" value="IGc2"/>
    <property type="match status" value="2"/>
</dbReference>
<dbReference type="InterPro" id="IPR013106">
    <property type="entry name" value="Ig_V-set"/>
</dbReference>
<dbReference type="OMA" id="FTCEPEV"/>
<dbReference type="Proteomes" id="UP000264840">
    <property type="component" value="Unplaced"/>
</dbReference>
<evidence type="ECO:0000259" key="5">
    <source>
        <dbReference type="PROSITE" id="PS50835"/>
    </source>
</evidence>
<reference evidence="6" key="2">
    <citation type="submission" date="2025-09" db="UniProtKB">
        <authorList>
            <consortium name="Ensembl"/>
        </authorList>
    </citation>
    <scope>IDENTIFICATION</scope>
</reference>
<feature type="domain" description="Ig-like" evidence="5">
    <location>
        <begin position="189"/>
        <end position="275"/>
    </location>
</feature>
<sequence length="364" mass="39790">VVRFTEGDGLLPDGPLNAAVGETVMFTTTLSPTEKPFQSVNWNVNFSTTIITMINSEETIAPEYEGRITFFPSTASVELRSLTLDDTGDYTVNIIQDGKAQQGRTTLLIYVKVSNVLVTSSSTDLVEFSASVSLSCSASGSSLSFLWLNGSSEVTASDRVQLTDGGSSLTIINVTRFDQGPFRCRVSNPVSTVTIKLTDVFNVLHGPENINLILTCSVGSRPPAQFKWFLNGDQLSDTEELRLMNVNMSNSGNYSCQAFNNKTLRSQTSESSAITVLGRFDLLLMCVIHELNYADVRFFPKRNDGRVQMGVQSESSNYAQVQANSRAPAASSLPTYDAHMHHVKRPAPQPDPNAAETYAQVRVR</sequence>
<feature type="region of interest" description="Disordered" evidence="4">
    <location>
        <begin position="342"/>
        <end position="364"/>
    </location>
</feature>
<dbReference type="InterPro" id="IPR013783">
    <property type="entry name" value="Ig-like_fold"/>
</dbReference>
<dbReference type="PROSITE" id="PS50835">
    <property type="entry name" value="IG_LIKE"/>
    <property type="match status" value="2"/>
</dbReference>
<dbReference type="PANTHER" id="PTHR44427:SF5">
    <property type="entry name" value="V-SET AND IMMUNOGLOBULIN DOMAIN-CONTAINING PROTEIN 10-LIKE"/>
    <property type="match status" value="1"/>
</dbReference>
<keyword evidence="2" id="KW-0325">Glycoprotein</keyword>
<dbReference type="InterPro" id="IPR036179">
    <property type="entry name" value="Ig-like_dom_sf"/>
</dbReference>
<accession>A0A3Q3CQD5</accession>
<dbReference type="SUPFAM" id="SSF48726">
    <property type="entry name" value="Immunoglobulin"/>
    <property type="match status" value="3"/>
</dbReference>
<evidence type="ECO:0000256" key="2">
    <source>
        <dbReference type="ARBA" id="ARBA00023180"/>
    </source>
</evidence>
<dbReference type="Gene3D" id="2.60.40.10">
    <property type="entry name" value="Immunoglobulins"/>
    <property type="match status" value="3"/>
</dbReference>
<dbReference type="InterPro" id="IPR050831">
    <property type="entry name" value="CEA_cell_adhesion"/>
</dbReference>
<dbReference type="Pfam" id="PF13927">
    <property type="entry name" value="Ig_3"/>
    <property type="match status" value="1"/>
</dbReference>
<reference evidence="6" key="1">
    <citation type="submission" date="2025-08" db="UniProtKB">
        <authorList>
            <consortium name="Ensembl"/>
        </authorList>
    </citation>
    <scope>IDENTIFICATION</scope>
</reference>
<dbReference type="CDD" id="cd00096">
    <property type="entry name" value="Ig"/>
    <property type="match status" value="1"/>
</dbReference>
<evidence type="ECO:0000256" key="1">
    <source>
        <dbReference type="ARBA" id="ARBA00022729"/>
    </source>
</evidence>
<evidence type="ECO:0000313" key="7">
    <source>
        <dbReference type="Proteomes" id="UP000264840"/>
    </source>
</evidence>
<evidence type="ECO:0000256" key="3">
    <source>
        <dbReference type="ARBA" id="ARBA00038222"/>
    </source>
</evidence>
<dbReference type="InterPro" id="IPR003598">
    <property type="entry name" value="Ig_sub2"/>
</dbReference>
<comment type="similarity">
    <text evidence="3">Belongs to the immunoglobulin superfamily. CEA family.</text>
</comment>
<dbReference type="Pfam" id="PF13895">
    <property type="entry name" value="Ig_2"/>
    <property type="match status" value="1"/>
</dbReference>
<dbReference type="Ensembl" id="ENSHBUT00000016918.1">
    <property type="protein sequence ID" value="ENSHBUP00000028092.1"/>
    <property type="gene ID" value="ENSHBUG00000011666.1"/>
</dbReference>
<dbReference type="Pfam" id="PF07686">
    <property type="entry name" value="V-set"/>
    <property type="match status" value="1"/>
</dbReference>
<organism evidence="6 7">
    <name type="scientific">Haplochromis burtoni</name>
    <name type="common">Burton's mouthbrooder</name>
    <name type="synonym">Chromis burtoni</name>
    <dbReference type="NCBI Taxonomy" id="8153"/>
    <lineage>
        <taxon>Eukaryota</taxon>
        <taxon>Metazoa</taxon>
        <taxon>Chordata</taxon>
        <taxon>Craniata</taxon>
        <taxon>Vertebrata</taxon>
        <taxon>Euteleostomi</taxon>
        <taxon>Actinopterygii</taxon>
        <taxon>Neopterygii</taxon>
        <taxon>Teleostei</taxon>
        <taxon>Neoteleostei</taxon>
        <taxon>Acanthomorphata</taxon>
        <taxon>Ovalentaria</taxon>
        <taxon>Cichlomorphae</taxon>
        <taxon>Cichliformes</taxon>
        <taxon>Cichlidae</taxon>
        <taxon>African cichlids</taxon>
        <taxon>Pseudocrenilabrinae</taxon>
        <taxon>Haplochromini</taxon>
        <taxon>Haplochromis</taxon>
    </lineage>
</organism>
<dbReference type="STRING" id="8153.ENSHBUP00000028092"/>
<name>A0A3Q3CQD5_HAPBU</name>
<dbReference type="InterPro" id="IPR007110">
    <property type="entry name" value="Ig-like_dom"/>
</dbReference>
<dbReference type="GeneTree" id="ENSGT01100000263479"/>
<keyword evidence="1" id="KW-0732">Signal</keyword>